<proteinExistence type="predicted"/>
<name>A0A4P7HMN4_9RHOB</name>
<dbReference type="Proteomes" id="UP000296374">
    <property type="component" value="Chromosome"/>
</dbReference>
<protein>
    <recommendedName>
        <fullName evidence="4">Transporter</fullName>
    </recommendedName>
</protein>
<keyword evidence="1" id="KW-0732">Signal</keyword>
<dbReference type="RefSeq" id="WP_135313784.1">
    <property type="nucleotide sequence ID" value="NZ_CP038439.1"/>
</dbReference>
<evidence type="ECO:0000313" key="3">
    <source>
        <dbReference type="Proteomes" id="UP000296374"/>
    </source>
</evidence>
<dbReference type="AlphaFoldDB" id="A0A4P7HMN4"/>
<gene>
    <name evidence="2" type="ORF">E4191_13015</name>
</gene>
<evidence type="ECO:0000313" key="2">
    <source>
        <dbReference type="EMBL" id="QBX35509.1"/>
    </source>
</evidence>
<dbReference type="EMBL" id="CP038439">
    <property type="protein sequence ID" value="QBX35509.1"/>
    <property type="molecule type" value="Genomic_DNA"/>
</dbReference>
<dbReference type="KEGG" id="plia:E4191_13015"/>
<organism evidence="2 3">
    <name type="scientific">Paracoccus liaowanqingii</name>
    <dbReference type="NCBI Taxonomy" id="2560053"/>
    <lineage>
        <taxon>Bacteria</taxon>
        <taxon>Pseudomonadati</taxon>
        <taxon>Pseudomonadota</taxon>
        <taxon>Alphaproteobacteria</taxon>
        <taxon>Rhodobacterales</taxon>
        <taxon>Paracoccaceae</taxon>
        <taxon>Paracoccus</taxon>
    </lineage>
</organism>
<accession>A0A4P7HMN4</accession>
<sequence>MMRSLFVLLLCLTPLAAAAGPWPREPGQTFLSLSVERDVEGNRYASLYGEYGLAVTTLGLEVGRSGQGDLSAVVWAQRSLDDGQGPHRVSLSAGAGVVRRQDRTLPVAQGTLAWGRGFEGPAGGGWMTAQLTARAAGGPDLPDATGGTAAARAFRIAETTLKADLTLGLRPTDRLMVVNSLWLEDRREAEATAKLASSLVFAVHGPVQLELGLVQPLHGPAERAVRIGSWLAF</sequence>
<evidence type="ECO:0008006" key="4">
    <source>
        <dbReference type="Google" id="ProtNLM"/>
    </source>
</evidence>
<evidence type="ECO:0000256" key="1">
    <source>
        <dbReference type="SAM" id="SignalP"/>
    </source>
</evidence>
<feature type="chain" id="PRO_5020597663" description="Transporter" evidence="1">
    <location>
        <begin position="20"/>
        <end position="233"/>
    </location>
</feature>
<reference evidence="3" key="1">
    <citation type="submission" date="2019-03" db="EMBL/GenBank/DDBJ databases">
        <authorList>
            <person name="Li J."/>
        </authorList>
    </citation>
    <scope>NUCLEOTIDE SEQUENCE [LARGE SCALE GENOMIC DNA]</scope>
    <source>
        <strain evidence="3">2251</strain>
    </source>
</reference>
<feature type="signal peptide" evidence="1">
    <location>
        <begin position="1"/>
        <end position="19"/>
    </location>
</feature>